<evidence type="ECO:0000256" key="6">
    <source>
        <dbReference type="ARBA" id="ARBA00023136"/>
    </source>
</evidence>
<proteinExistence type="inferred from homology"/>
<dbReference type="NCBIfam" id="TIGR01297">
    <property type="entry name" value="CDF"/>
    <property type="match status" value="1"/>
</dbReference>
<dbReference type="Gene3D" id="1.20.1510.10">
    <property type="entry name" value="Cation efflux protein transmembrane domain"/>
    <property type="match status" value="1"/>
</dbReference>
<evidence type="ECO:0000256" key="7">
    <source>
        <dbReference type="SAM" id="Phobius"/>
    </source>
</evidence>
<feature type="transmembrane region" description="Helical" evidence="7">
    <location>
        <begin position="112"/>
        <end position="136"/>
    </location>
</feature>
<keyword evidence="4 7" id="KW-0812">Transmembrane</keyword>
<evidence type="ECO:0000259" key="8">
    <source>
        <dbReference type="Pfam" id="PF01545"/>
    </source>
</evidence>
<evidence type="ECO:0000256" key="4">
    <source>
        <dbReference type="ARBA" id="ARBA00022692"/>
    </source>
</evidence>
<keyword evidence="3" id="KW-0813">Transport</keyword>
<gene>
    <name evidence="9" type="ORF">O0R46_06925</name>
</gene>
<keyword evidence="5 7" id="KW-1133">Transmembrane helix</keyword>
<reference evidence="9" key="1">
    <citation type="submission" date="2022-12" db="EMBL/GenBank/DDBJ databases">
        <title>Peptostreptococcus.</title>
        <authorList>
            <person name="Lee S.H."/>
        </authorList>
    </citation>
    <scope>NUCLEOTIDE SEQUENCE</scope>
    <source>
        <strain evidence="9">CBA3647</strain>
    </source>
</reference>
<protein>
    <submittedName>
        <fullName evidence="9">Cation diffusion facilitator family transporter</fullName>
    </submittedName>
</protein>
<dbReference type="EMBL" id="CP114052">
    <property type="protein sequence ID" value="WAW14338.1"/>
    <property type="molecule type" value="Genomic_DNA"/>
</dbReference>
<dbReference type="InterPro" id="IPR027469">
    <property type="entry name" value="Cation_efflux_TMD_sf"/>
</dbReference>
<evidence type="ECO:0000256" key="2">
    <source>
        <dbReference type="ARBA" id="ARBA00008114"/>
    </source>
</evidence>
<dbReference type="SUPFAM" id="SSF161111">
    <property type="entry name" value="Cation efflux protein transmembrane domain-like"/>
    <property type="match status" value="1"/>
</dbReference>
<feature type="transmembrane region" description="Helical" evidence="7">
    <location>
        <begin position="12"/>
        <end position="31"/>
    </location>
</feature>
<evidence type="ECO:0000256" key="5">
    <source>
        <dbReference type="ARBA" id="ARBA00022989"/>
    </source>
</evidence>
<comment type="subcellular location">
    <subcellularLocation>
        <location evidence="1">Membrane</location>
        <topology evidence="1">Multi-pass membrane protein</topology>
    </subcellularLocation>
</comment>
<feature type="transmembrane region" description="Helical" evidence="7">
    <location>
        <begin position="157"/>
        <end position="175"/>
    </location>
</feature>
<dbReference type="InterPro" id="IPR058533">
    <property type="entry name" value="Cation_efflux_TM"/>
</dbReference>
<dbReference type="InterPro" id="IPR002524">
    <property type="entry name" value="Cation_efflux"/>
</dbReference>
<dbReference type="Proteomes" id="UP001164187">
    <property type="component" value="Chromosome"/>
</dbReference>
<feature type="domain" description="Cation efflux protein transmembrane" evidence="8">
    <location>
        <begin position="15"/>
        <end position="207"/>
    </location>
</feature>
<evidence type="ECO:0000313" key="10">
    <source>
        <dbReference type="Proteomes" id="UP001164187"/>
    </source>
</evidence>
<dbReference type="InterPro" id="IPR050291">
    <property type="entry name" value="CDF_Transporter"/>
</dbReference>
<evidence type="ECO:0000256" key="3">
    <source>
        <dbReference type="ARBA" id="ARBA00022448"/>
    </source>
</evidence>
<keyword evidence="6 7" id="KW-0472">Membrane</keyword>
<evidence type="ECO:0000256" key="1">
    <source>
        <dbReference type="ARBA" id="ARBA00004141"/>
    </source>
</evidence>
<name>A0ABY7JLU9_9FIRM</name>
<dbReference type="InterPro" id="IPR036837">
    <property type="entry name" value="Cation_efflux_CTD_sf"/>
</dbReference>
<dbReference type="Pfam" id="PF01545">
    <property type="entry name" value="Cation_efflux"/>
    <property type="match status" value="1"/>
</dbReference>
<evidence type="ECO:0000313" key="9">
    <source>
        <dbReference type="EMBL" id="WAW14338.1"/>
    </source>
</evidence>
<sequence length="370" mass="41400">MDLSNRKRNIIRASVIGILSNIILAIIKVIIGTLSSSISIVLTAVNNFTDALSSIITITATRYAGKKPDKSHPFGYGRIEYVSSLTISIIITYVGISAVVESVQELLNPSKPNYTFTTLLIMGITGAIKIVLSIYTHRVGKTNDSDSLVASGLEARMDAFVSFSIILAAIIYLKWKIQLDAFLGLIIALMLVKSSIEIMKETVSKILGQRVKLELVKEIKNSICQLEDVDNVYDLVLNNYGPSSYVGSLHIEVPDYWTADRIDALERKIAGKVYKEYGIVISAIGIYSVNTKDEFANKVKEQIENIVKKYEGALQMHGFYLNRKNMSMSFDVVMDFSVKDRGEEFKRLCQEIKERYNQYEITIIMDIDAS</sequence>
<feature type="transmembrane region" description="Helical" evidence="7">
    <location>
        <begin position="37"/>
        <end position="60"/>
    </location>
</feature>
<dbReference type="PANTHER" id="PTHR43840">
    <property type="entry name" value="MITOCHONDRIAL METAL TRANSPORTER 1-RELATED"/>
    <property type="match status" value="1"/>
</dbReference>
<dbReference type="PANTHER" id="PTHR43840:SF50">
    <property type="entry name" value="MANGANESE EFFLUX SYSTEM PROTEIN MNES"/>
    <property type="match status" value="1"/>
</dbReference>
<feature type="transmembrane region" description="Helical" evidence="7">
    <location>
        <begin position="81"/>
        <end position="100"/>
    </location>
</feature>
<organism evidence="9 10">
    <name type="scientific">Peptostreptococcus equinus</name>
    <dbReference type="NCBI Taxonomy" id="3003601"/>
    <lineage>
        <taxon>Bacteria</taxon>
        <taxon>Bacillati</taxon>
        <taxon>Bacillota</taxon>
        <taxon>Clostridia</taxon>
        <taxon>Peptostreptococcales</taxon>
        <taxon>Peptostreptococcaceae</taxon>
        <taxon>Peptostreptococcus</taxon>
    </lineage>
</organism>
<accession>A0ABY7JLU9</accession>
<comment type="similarity">
    <text evidence="2">Belongs to the cation diffusion facilitator (CDF) transporter (TC 2.A.4) family.</text>
</comment>
<dbReference type="RefSeq" id="WP_269311007.1">
    <property type="nucleotide sequence ID" value="NZ_CP114052.1"/>
</dbReference>
<keyword evidence="10" id="KW-1185">Reference proteome</keyword>
<dbReference type="SUPFAM" id="SSF160240">
    <property type="entry name" value="Cation efflux protein cytoplasmic domain-like"/>
    <property type="match status" value="1"/>
</dbReference>